<dbReference type="Pfam" id="PF18759">
    <property type="entry name" value="Plavaka"/>
    <property type="match status" value="1"/>
</dbReference>
<dbReference type="InterPro" id="IPR041078">
    <property type="entry name" value="Plavaka"/>
</dbReference>
<evidence type="ECO:0000313" key="3">
    <source>
        <dbReference type="Proteomes" id="UP000297245"/>
    </source>
</evidence>
<proteinExistence type="predicted"/>
<protein>
    <recommendedName>
        <fullName evidence="1">DUF6830 domain-containing protein</fullName>
    </recommendedName>
</protein>
<name>A0A4S8L440_DENBC</name>
<dbReference type="Proteomes" id="UP000297245">
    <property type="component" value="Unassembled WGS sequence"/>
</dbReference>
<keyword evidence="3" id="KW-1185">Reference proteome</keyword>
<dbReference type="Pfam" id="PF20722">
    <property type="entry name" value="DUF6830"/>
    <property type="match status" value="1"/>
</dbReference>
<evidence type="ECO:0000313" key="2">
    <source>
        <dbReference type="EMBL" id="THU83170.1"/>
    </source>
</evidence>
<dbReference type="OrthoDB" id="3232941at2759"/>
<sequence length="386" mass="44385">MQSDVAGGTFDPFWATFPSTCDIHGAMTPDILHQLYQGVLVHLINWTQAVMTEANLDRRIRLLAPTFGVRPFKNGISALKQVSGTERKHIAKILLACLAPVMPKKGIQACKAILDFIYLAQYQSHDEVTLGYMQEALDQWEEHRDFFIDKGTRKHFNIPKFHSLQHYINAIRFLGTTDNFNTELFERLHIDFAKEGWRTSNKRDHFPQMIKWLSRREKISSFDYHLSESLKLSGEDDVSKEDRMIVDSGKKAADFVPTYLIAKYPSTRNKSLSRIMASHNASQFVYHLKEFLNNMLPQDTRYTKADLHDHSLPFSTLEVWHQFKIQPHPMTEEVTAETVKAIPLEKNFKIDRFDTVVVMVSEEAESASLTGEKSILLCSLSVIYSI</sequence>
<dbReference type="AlphaFoldDB" id="A0A4S8L440"/>
<dbReference type="EMBL" id="ML179682">
    <property type="protein sequence ID" value="THU83170.1"/>
    <property type="molecule type" value="Genomic_DNA"/>
</dbReference>
<feature type="domain" description="DUF6830" evidence="1">
    <location>
        <begin position="278"/>
        <end position="365"/>
    </location>
</feature>
<organism evidence="2 3">
    <name type="scientific">Dendrothele bispora (strain CBS 962.96)</name>
    <dbReference type="NCBI Taxonomy" id="1314807"/>
    <lineage>
        <taxon>Eukaryota</taxon>
        <taxon>Fungi</taxon>
        <taxon>Dikarya</taxon>
        <taxon>Basidiomycota</taxon>
        <taxon>Agaricomycotina</taxon>
        <taxon>Agaricomycetes</taxon>
        <taxon>Agaricomycetidae</taxon>
        <taxon>Agaricales</taxon>
        <taxon>Agaricales incertae sedis</taxon>
        <taxon>Dendrothele</taxon>
    </lineage>
</organism>
<accession>A0A4S8L440</accession>
<gene>
    <name evidence="2" type="ORF">K435DRAFT_690054</name>
</gene>
<evidence type="ECO:0000259" key="1">
    <source>
        <dbReference type="Pfam" id="PF20722"/>
    </source>
</evidence>
<dbReference type="InterPro" id="IPR049233">
    <property type="entry name" value="DUF6830"/>
</dbReference>
<reference evidence="2 3" key="1">
    <citation type="journal article" date="2019" name="Nat. Ecol. Evol.">
        <title>Megaphylogeny resolves global patterns of mushroom evolution.</title>
        <authorList>
            <person name="Varga T."/>
            <person name="Krizsan K."/>
            <person name="Foldi C."/>
            <person name="Dima B."/>
            <person name="Sanchez-Garcia M."/>
            <person name="Sanchez-Ramirez S."/>
            <person name="Szollosi G.J."/>
            <person name="Szarkandi J.G."/>
            <person name="Papp V."/>
            <person name="Albert L."/>
            <person name="Andreopoulos W."/>
            <person name="Angelini C."/>
            <person name="Antonin V."/>
            <person name="Barry K.W."/>
            <person name="Bougher N.L."/>
            <person name="Buchanan P."/>
            <person name="Buyck B."/>
            <person name="Bense V."/>
            <person name="Catcheside P."/>
            <person name="Chovatia M."/>
            <person name="Cooper J."/>
            <person name="Damon W."/>
            <person name="Desjardin D."/>
            <person name="Finy P."/>
            <person name="Geml J."/>
            <person name="Haridas S."/>
            <person name="Hughes K."/>
            <person name="Justo A."/>
            <person name="Karasinski D."/>
            <person name="Kautmanova I."/>
            <person name="Kiss B."/>
            <person name="Kocsube S."/>
            <person name="Kotiranta H."/>
            <person name="LaButti K.M."/>
            <person name="Lechner B.E."/>
            <person name="Liimatainen K."/>
            <person name="Lipzen A."/>
            <person name="Lukacs Z."/>
            <person name="Mihaltcheva S."/>
            <person name="Morgado L.N."/>
            <person name="Niskanen T."/>
            <person name="Noordeloos M.E."/>
            <person name="Ohm R.A."/>
            <person name="Ortiz-Santana B."/>
            <person name="Ovrebo C."/>
            <person name="Racz N."/>
            <person name="Riley R."/>
            <person name="Savchenko A."/>
            <person name="Shiryaev A."/>
            <person name="Soop K."/>
            <person name="Spirin V."/>
            <person name="Szebenyi C."/>
            <person name="Tomsovsky M."/>
            <person name="Tulloss R.E."/>
            <person name="Uehling J."/>
            <person name="Grigoriev I.V."/>
            <person name="Vagvolgyi C."/>
            <person name="Papp T."/>
            <person name="Martin F.M."/>
            <person name="Miettinen O."/>
            <person name="Hibbett D.S."/>
            <person name="Nagy L.G."/>
        </authorList>
    </citation>
    <scope>NUCLEOTIDE SEQUENCE [LARGE SCALE GENOMIC DNA]</scope>
    <source>
        <strain evidence="2 3">CBS 962.96</strain>
    </source>
</reference>